<organism evidence="3 4">
    <name type="scientific">Breznakibacter xylanolyticus</name>
    <dbReference type="NCBI Taxonomy" id="990"/>
    <lineage>
        <taxon>Bacteria</taxon>
        <taxon>Pseudomonadati</taxon>
        <taxon>Bacteroidota</taxon>
        <taxon>Bacteroidia</taxon>
        <taxon>Marinilabiliales</taxon>
        <taxon>Marinilabiliaceae</taxon>
        <taxon>Breznakibacter</taxon>
    </lineage>
</organism>
<dbReference type="EMBL" id="QKZK01000010">
    <property type="protein sequence ID" value="PZX17265.1"/>
    <property type="molecule type" value="Genomic_DNA"/>
</dbReference>
<dbReference type="InterPro" id="IPR027824">
    <property type="entry name" value="DUF4469"/>
</dbReference>
<dbReference type="InterPro" id="IPR049893">
    <property type="entry name" value="Bvu_2165-like_IHF-HU-DNA_bdg"/>
</dbReference>
<evidence type="ECO:0000259" key="1">
    <source>
        <dbReference type="Pfam" id="PF14734"/>
    </source>
</evidence>
<dbReference type="Gene3D" id="2.70.50.70">
    <property type="match status" value="1"/>
</dbReference>
<dbReference type="Proteomes" id="UP000249239">
    <property type="component" value="Unassembled WGS sequence"/>
</dbReference>
<dbReference type="RefSeq" id="WP_111445258.1">
    <property type="nucleotide sequence ID" value="NZ_QKZK01000010.1"/>
</dbReference>
<name>A0A2W7NA10_9BACT</name>
<comment type="caution">
    <text evidence="3">The sequence shown here is derived from an EMBL/GenBank/DDBJ whole genome shotgun (WGS) entry which is preliminary data.</text>
</comment>
<gene>
    <name evidence="3" type="ORF">LX69_01580</name>
</gene>
<accession>A0A2W7NA10</accession>
<dbReference type="Pfam" id="PF14848">
    <property type="entry name" value="HU-DNA_bdg"/>
    <property type="match status" value="1"/>
</dbReference>
<dbReference type="Pfam" id="PF14734">
    <property type="entry name" value="DUF4469"/>
    <property type="match status" value="1"/>
</dbReference>
<keyword evidence="4" id="KW-1185">Reference proteome</keyword>
<dbReference type="OrthoDB" id="1115271at2"/>
<proteinExistence type="predicted"/>
<feature type="domain" description="Bvu-2165-like IHF-HU-like DNA-binding" evidence="2">
    <location>
        <begin position="3"/>
        <end position="122"/>
    </location>
</feature>
<dbReference type="AlphaFoldDB" id="A0A2W7NA10"/>
<sequence length="232" mass="25495">MALNFSLTKNHLVKDGLSYRAVVGNNETFDESRIVDMMIYRGSTVTKADTLAVLEEYGLAVAEIIRTGNYVNTSLFSAYPTIGGTFSDSAESFNSARHSIRVKVVAGQRLKQVIPRISVQRLEGSHVAPLVKKVEDFNTGVENSQLTIGAAAIITGYRLKYDADDLMQGVFLINAANAVETRVERMAINKPGKLHFLVPASLPQGEYHVEVRTRVLSKDLRKGRLDVPLTAV</sequence>
<evidence type="ECO:0000313" key="4">
    <source>
        <dbReference type="Proteomes" id="UP000249239"/>
    </source>
</evidence>
<evidence type="ECO:0000259" key="2">
    <source>
        <dbReference type="Pfam" id="PF14848"/>
    </source>
</evidence>
<feature type="domain" description="DUF4469" evidence="1">
    <location>
        <begin position="131"/>
        <end position="217"/>
    </location>
</feature>
<dbReference type="CDD" id="cd12843">
    <property type="entry name" value="Bvu_2165_C_like"/>
    <property type="match status" value="1"/>
</dbReference>
<evidence type="ECO:0000313" key="3">
    <source>
        <dbReference type="EMBL" id="PZX17265.1"/>
    </source>
</evidence>
<reference evidence="3 4" key="1">
    <citation type="submission" date="2018-06" db="EMBL/GenBank/DDBJ databases">
        <title>Genomic Encyclopedia of Archaeal and Bacterial Type Strains, Phase II (KMG-II): from individual species to whole genera.</title>
        <authorList>
            <person name="Goeker M."/>
        </authorList>
    </citation>
    <scope>NUCLEOTIDE SEQUENCE [LARGE SCALE GENOMIC DNA]</scope>
    <source>
        <strain evidence="3 4">DSM 6779</strain>
    </source>
</reference>
<protein>
    <submittedName>
        <fullName evidence="3">Uncharacterized protein with Ig-like fold DUF4469</fullName>
    </submittedName>
</protein>